<dbReference type="GO" id="GO:0010467">
    <property type="term" value="P:gene expression"/>
    <property type="evidence" value="ECO:0007669"/>
    <property type="project" value="UniProtKB-ARBA"/>
</dbReference>
<reference evidence="9" key="1">
    <citation type="submission" date="2016-02" db="EMBL/GenBank/DDBJ databases">
        <title>Draft genome sequence of Microdochium bolleyi, a fungal endophyte of beachgrass.</title>
        <authorList>
            <consortium name="DOE Joint Genome Institute"/>
            <person name="David A.S."/>
            <person name="May G."/>
            <person name="Haridas S."/>
            <person name="Lim J."/>
            <person name="Wang M."/>
            <person name="Labutti K."/>
            <person name="Lipzen A."/>
            <person name="Barry K."/>
            <person name="Grigoriev I.V."/>
        </authorList>
    </citation>
    <scope>NUCLEOTIDE SEQUENCE [LARGE SCALE GENOMIC DNA]</scope>
    <source>
        <strain evidence="9">J235TASD1</strain>
    </source>
</reference>
<feature type="compositionally biased region" description="Low complexity" evidence="6">
    <location>
        <begin position="59"/>
        <end position="73"/>
    </location>
</feature>
<dbReference type="PANTHER" id="PTHR14978:SF0">
    <property type="entry name" value="BETA-CATENIN-LIKE PROTEIN 1"/>
    <property type="match status" value="1"/>
</dbReference>
<evidence type="ECO:0000256" key="3">
    <source>
        <dbReference type="ARBA" id="ARBA00022737"/>
    </source>
</evidence>
<dbReference type="PANTHER" id="PTHR14978">
    <property type="entry name" value="BETA-CATENIN-LIKE PROTEIN 1 NUCLEAR ASSOCIATED PROTEIN"/>
    <property type="match status" value="1"/>
</dbReference>
<feature type="domain" description="Beta-catenin-like protein 1 N-terminal" evidence="7">
    <location>
        <begin position="95"/>
        <end position="202"/>
    </location>
</feature>
<evidence type="ECO:0000256" key="4">
    <source>
        <dbReference type="ARBA" id="ARBA00023054"/>
    </source>
</evidence>
<evidence type="ECO:0000256" key="1">
    <source>
        <dbReference type="ARBA" id="ARBA00004123"/>
    </source>
</evidence>
<accession>A0A136J4W0</accession>
<keyword evidence="9" id="KW-1185">Reference proteome</keyword>
<comment type="subcellular location">
    <subcellularLocation>
        <location evidence="1">Nucleus</location>
    </subcellularLocation>
</comment>
<dbReference type="GO" id="GO:0005681">
    <property type="term" value="C:spliceosomal complex"/>
    <property type="evidence" value="ECO:0007669"/>
    <property type="project" value="TreeGrafter"/>
</dbReference>
<dbReference type="Pfam" id="PF08216">
    <property type="entry name" value="CTNNBL"/>
    <property type="match status" value="1"/>
</dbReference>
<sequence length="595" mass="66010">MASIDDLFKAHSSKRKLEPLRNPDEVYKSRRLTPDGHSDRQARVEDQNQHDGADDDTDMAAGPALPQDNGHGPDIPPDDGDDDEGRFFGGGITASESRVLDYVDGGDDLGKTGVDKVDSAWLRKTALNFEKRVSKNAELRAKFEADPRKFIQSEADLDADIKILSILAEHPDLYPEFAKLGCVATLVSLLAHENTDIAIDAIEIINEFTDEDVDAAEPDWNAMVDALLGSDLLGLLVSNLERLDEREEVDRNGVYYVMSIVENLCSRTATAEQVAKHEKLLRWLLKRVQTKETNPSVSQNKQYAAEILAILVQSSSANRKIVAALDAADIMLQLVAAYRKRDPEKGGEEEEYMENLFEALTCIVDDANGKTKFVEAEGVELCLIMLKEGKRSKTAALRLLDHAAGGSTGLGVCQKLVEAGGLKTIFTMFMKKSLDSQAAEHLVGMLASLLRLLPAESPERIRTLAKFVEKDYEKTIKLVQLRRTYAARLAPIEQSIRMEHARMSAEEKEEAADGWFLRRLDAGLYALQTLDVVLAWLVAEDDGARVIIEKELAERDETLAAVWDSLREQLEGIDADDADAKDSRDMLDALLQFLQ</sequence>
<organism evidence="8 9">
    <name type="scientific">Microdochium bolleyi</name>
    <dbReference type="NCBI Taxonomy" id="196109"/>
    <lineage>
        <taxon>Eukaryota</taxon>
        <taxon>Fungi</taxon>
        <taxon>Dikarya</taxon>
        <taxon>Ascomycota</taxon>
        <taxon>Pezizomycotina</taxon>
        <taxon>Sordariomycetes</taxon>
        <taxon>Xylariomycetidae</taxon>
        <taxon>Xylariales</taxon>
        <taxon>Microdochiaceae</taxon>
        <taxon>Microdochium</taxon>
    </lineage>
</organism>
<evidence type="ECO:0000256" key="5">
    <source>
        <dbReference type="ARBA" id="ARBA00023242"/>
    </source>
</evidence>
<evidence type="ECO:0000313" key="8">
    <source>
        <dbReference type="EMBL" id="KXJ92119.1"/>
    </source>
</evidence>
<evidence type="ECO:0000256" key="6">
    <source>
        <dbReference type="SAM" id="MobiDB-lite"/>
    </source>
</evidence>
<dbReference type="InterPro" id="IPR011989">
    <property type="entry name" value="ARM-like"/>
</dbReference>
<dbReference type="InParanoid" id="A0A136J4W0"/>
<gene>
    <name evidence="8" type="ORF">Micbo1qcDRAFT_146874</name>
</gene>
<keyword evidence="4" id="KW-0175">Coiled coil</keyword>
<feature type="compositionally biased region" description="Basic and acidic residues" evidence="6">
    <location>
        <begin position="15"/>
        <end position="52"/>
    </location>
</feature>
<keyword evidence="2" id="KW-0597">Phosphoprotein</keyword>
<dbReference type="Proteomes" id="UP000070501">
    <property type="component" value="Unassembled WGS sequence"/>
</dbReference>
<dbReference type="InterPro" id="IPR039678">
    <property type="entry name" value="CTNNBL1"/>
</dbReference>
<dbReference type="SUPFAM" id="SSF48371">
    <property type="entry name" value="ARM repeat"/>
    <property type="match status" value="1"/>
</dbReference>
<name>A0A136J4W0_9PEZI</name>
<dbReference type="InterPro" id="IPR016024">
    <property type="entry name" value="ARM-type_fold"/>
</dbReference>
<dbReference type="Gene3D" id="1.25.10.10">
    <property type="entry name" value="Leucine-rich Repeat Variant"/>
    <property type="match status" value="1"/>
</dbReference>
<dbReference type="FunFam" id="1.25.10.10:FF:001136">
    <property type="entry name" value="Beta-catenin-like protein 1"/>
    <property type="match status" value="1"/>
</dbReference>
<dbReference type="InterPro" id="IPR013180">
    <property type="entry name" value="CTNNBL1_N"/>
</dbReference>
<keyword evidence="5" id="KW-0539">Nucleus</keyword>
<dbReference type="AlphaFoldDB" id="A0A136J4W0"/>
<evidence type="ECO:0000256" key="2">
    <source>
        <dbReference type="ARBA" id="ARBA00022553"/>
    </source>
</evidence>
<proteinExistence type="predicted"/>
<evidence type="ECO:0000313" key="9">
    <source>
        <dbReference type="Proteomes" id="UP000070501"/>
    </source>
</evidence>
<keyword evidence="3" id="KW-0677">Repeat</keyword>
<feature type="region of interest" description="Disordered" evidence="6">
    <location>
        <begin position="1"/>
        <end position="88"/>
    </location>
</feature>
<dbReference type="OrthoDB" id="1898821at2759"/>
<dbReference type="SMART" id="SM01156">
    <property type="entry name" value="DUF1716"/>
    <property type="match status" value="1"/>
</dbReference>
<evidence type="ECO:0000259" key="7">
    <source>
        <dbReference type="SMART" id="SM01156"/>
    </source>
</evidence>
<dbReference type="STRING" id="196109.A0A136J4W0"/>
<protein>
    <submittedName>
        <fullName evidence="8">DUF1716 domain-containing protein</fullName>
    </submittedName>
</protein>
<dbReference type="EMBL" id="KQ964249">
    <property type="protein sequence ID" value="KXJ92119.1"/>
    <property type="molecule type" value="Genomic_DNA"/>
</dbReference>